<keyword evidence="2" id="KW-1185">Reference proteome</keyword>
<evidence type="ECO:0000313" key="2">
    <source>
        <dbReference type="Proteomes" id="UP000198345"/>
    </source>
</evidence>
<dbReference type="EMBL" id="MUGW01000100">
    <property type="protein sequence ID" value="OXA82937.1"/>
    <property type="molecule type" value="Genomic_DNA"/>
</dbReference>
<reference evidence="1 2" key="1">
    <citation type="submission" date="2016-11" db="EMBL/GenBank/DDBJ databases">
        <title>Whole genomes of Flavobacteriaceae.</title>
        <authorList>
            <person name="Stine C."/>
            <person name="Li C."/>
            <person name="Tadesse D."/>
        </authorList>
    </citation>
    <scope>NUCLEOTIDE SEQUENCE [LARGE SCALE GENOMIC DNA]</scope>
    <source>
        <strain evidence="1 2">DSM 18292</strain>
    </source>
</reference>
<dbReference type="OrthoDB" id="9801888at2"/>
<accession>A0A226GLX3</accession>
<dbReference type="AlphaFoldDB" id="A0A226GLX3"/>
<comment type="caution">
    <text evidence="1">The sequence shown here is derived from an EMBL/GenBank/DDBJ whole genome shotgun (WGS) entry which is preliminary data.</text>
</comment>
<proteinExistence type="predicted"/>
<organism evidence="1 2">
    <name type="scientific">Flavobacterium hercynium</name>
    <dbReference type="NCBI Taxonomy" id="387094"/>
    <lineage>
        <taxon>Bacteria</taxon>
        <taxon>Pseudomonadati</taxon>
        <taxon>Bacteroidota</taxon>
        <taxon>Flavobacteriia</taxon>
        <taxon>Flavobacteriales</taxon>
        <taxon>Flavobacteriaceae</taxon>
        <taxon>Flavobacterium</taxon>
    </lineage>
</organism>
<protein>
    <submittedName>
        <fullName evidence="1">Uncharacterized protein</fullName>
    </submittedName>
</protein>
<gene>
    <name evidence="1" type="ORF">B0A66_22690</name>
</gene>
<name>A0A226GLX3_9FLAO</name>
<evidence type="ECO:0000313" key="1">
    <source>
        <dbReference type="EMBL" id="OXA82937.1"/>
    </source>
</evidence>
<feature type="non-terminal residue" evidence="1">
    <location>
        <position position="86"/>
    </location>
</feature>
<dbReference type="Proteomes" id="UP000198345">
    <property type="component" value="Unassembled WGS sequence"/>
</dbReference>
<sequence length="86" mass="9965">MEKPKNIKISSFKNLKNPNISVEISLFNELKNIKTGIFQDQILNCRKAYNQGEKDIYIKLKSQLPSVTFSGVFKNGRKIQNLEIYN</sequence>
<dbReference type="RefSeq" id="WP_133063746.1">
    <property type="nucleotide sequence ID" value="NZ_MUGW01000100.1"/>
</dbReference>